<dbReference type="EMBL" id="JAPYKS010000017">
    <property type="protein sequence ID" value="MEI9411431.1"/>
    <property type="molecule type" value="Genomic_DNA"/>
</dbReference>
<accession>A0ABU8L1Y8</accession>
<proteinExistence type="predicted"/>
<reference evidence="2 3" key="1">
    <citation type="submission" date="2022-12" db="EMBL/GenBank/DDBJ databases">
        <authorList>
            <person name="Muema E."/>
        </authorList>
    </citation>
    <scope>NUCLEOTIDE SEQUENCE [LARGE SCALE GENOMIC DNA]</scope>
    <source>
        <strain evidence="3">1326</strain>
    </source>
</reference>
<dbReference type="Proteomes" id="UP001387293">
    <property type="component" value="Unassembled WGS sequence"/>
</dbReference>
<evidence type="ECO:0000256" key="1">
    <source>
        <dbReference type="SAM" id="Coils"/>
    </source>
</evidence>
<name>A0ABU8L1Y8_9HYPH</name>
<comment type="caution">
    <text evidence="2">The sequence shown here is derived from an EMBL/GenBank/DDBJ whole genome shotgun (WGS) entry which is preliminary data.</text>
</comment>
<gene>
    <name evidence="2" type="ORF">O7A60_22050</name>
</gene>
<evidence type="ECO:0000313" key="3">
    <source>
        <dbReference type="Proteomes" id="UP001387293"/>
    </source>
</evidence>
<feature type="coiled-coil region" evidence="1">
    <location>
        <begin position="27"/>
        <end position="54"/>
    </location>
</feature>
<dbReference type="RefSeq" id="WP_337107988.1">
    <property type="nucleotide sequence ID" value="NZ_JAPYKS010000017.1"/>
</dbReference>
<protein>
    <submittedName>
        <fullName evidence="2">Uncharacterized protein</fullName>
    </submittedName>
</protein>
<keyword evidence="1" id="KW-0175">Coiled coil</keyword>
<organism evidence="2 3">
    <name type="scientific">Mesorhizobium salmacidum</name>
    <dbReference type="NCBI Taxonomy" id="3015171"/>
    <lineage>
        <taxon>Bacteria</taxon>
        <taxon>Pseudomonadati</taxon>
        <taxon>Pseudomonadota</taxon>
        <taxon>Alphaproteobacteria</taxon>
        <taxon>Hyphomicrobiales</taxon>
        <taxon>Phyllobacteriaceae</taxon>
        <taxon>Mesorhizobium</taxon>
    </lineage>
</organism>
<evidence type="ECO:0000313" key="2">
    <source>
        <dbReference type="EMBL" id="MEI9411431.1"/>
    </source>
</evidence>
<keyword evidence="3" id="KW-1185">Reference proteome</keyword>
<sequence>MTAAGFSLLWFIDARAKLDKGVRQDEARRVRALIAELERNLTAASAQIQQLRPDAGHELRNSKFRLDRLEAMR</sequence>